<dbReference type="EMBL" id="UZAM01006659">
    <property type="protein sequence ID" value="VDO92628.1"/>
    <property type="molecule type" value="Genomic_DNA"/>
</dbReference>
<evidence type="ECO:0000313" key="2">
    <source>
        <dbReference type="Proteomes" id="UP000270296"/>
    </source>
</evidence>
<dbReference type="WBParaSite" id="SBAD_0000094801-mRNA-1">
    <property type="protein sequence ID" value="SBAD_0000094801-mRNA-1"/>
    <property type="gene ID" value="SBAD_0000094801"/>
</dbReference>
<keyword evidence="2" id="KW-1185">Reference proteome</keyword>
<gene>
    <name evidence="1" type="ORF">SBAD_LOCUS918</name>
</gene>
<proteinExistence type="predicted"/>
<dbReference type="AlphaFoldDB" id="A0A183IBC4"/>
<reference evidence="3" key="1">
    <citation type="submission" date="2016-06" db="UniProtKB">
        <authorList>
            <consortium name="WormBaseParasite"/>
        </authorList>
    </citation>
    <scope>IDENTIFICATION</scope>
</reference>
<accession>A0A183IBC4</accession>
<dbReference type="Proteomes" id="UP000270296">
    <property type="component" value="Unassembled WGS sequence"/>
</dbReference>
<organism evidence="3">
    <name type="scientific">Soboliphyme baturini</name>
    <dbReference type="NCBI Taxonomy" id="241478"/>
    <lineage>
        <taxon>Eukaryota</taxon>
        <taxon>Metazoa</taxon>
        <taxon>Ecdysozoa</taxon>
        <taxon>Nematoda</taxon>
        <taxon>Enoplea</taxon>
        <taxon>Dorylaimia</taxon>
        <taxon>Dioctophymatida</taxon>
        <taxon>Dioctophymatoidea</taxon>
        <taxon>Soboliphymatidae</taxon>
        <taxon>Soboliphyme</taxon>
    </lineage>
</organism>
<evidence type="ECO:0000313" key="3">
    <source>
        <dbReference type="WBParaSite" id="SBAD_0000094801-mRNA-1"/>
    </source>
</evidence>
<sequence>MMTDRRTTGTDSQPESQLDQSCHGAEVCEAMTACPLAAQTRKHRTSSSLKHVPMKWLPPPRGCATCSDDAIEEEFLNGNLTISKLKE</sequence>
<protein>
    <submittedName>
        <fullName evidence="1 3">Uncharacterized protein</fullName>
    </submittedName>
</protein>
<name>A0A183IBC4_9BILA</name>
<evidence type="ECO:0000313" key="1">
    <source>
        <dbReference type="EMBL" id="VDO92628.1"/>
    </source>
</evidence>
<reference evidence="1 2" key="2">
    <citation type="submission" date="2018-11" db="EMBL/GenBank/DDBJ databases">
        <authorList>
            <consortium name="Pathogen Informatics"/>
        </authorList>
    </citation>
    <scope>NUCLEOTIDE SEQUENCE [LARGE SCALE GENOMIC DNA]</scope>
</reference>